<dbReference type="Proteomes" id="UP001159363">
    <property type="component" value="Chromosome 16"/>
</dbReference>
<keyword evidence="2" id="KW-1185">Reference proteome</keyword>
<evidence type="ECO:0000313" key="1">
    <source>
        <dbReference type="EMBL" id="KAJ8865696.1"/>
    </source>
</evidence>
<protein>
    <submittedName>
        <fullName evidence="1">Uncharacterized protein</fullName>
    </submittedName>
</protein>
<comment type="caution">
    <text evidence="1">The sequence shown here is derived from an EMBL/GenBank/DDBJ whole genome shotgun (WGS) entry which is preliminary data.</text>
</comment>
<proteinExistence type="predicted"/>
<reference evidence="1 2" key="1">
    <citation type="submission" date="2023-02" db="EMBL/GenBank/DDBJ databases">
        <title>LHISI_Scaffold_Assembly.</title>
        <authorList>
            <person name="Stuart O.P."/>
            <person name="Cleave R."/>
            <person name="Magrath M.J.L."/>
            <person name="Mikheyev A.S."/>
        </authorList>
    </citation>
    <scope>NUCLEOTIDE SEQUENCE [LARGE SCALE GENOMIC DNA]</scope>
    <source>
        <strain evidence="1">Daus_M_001</strain>
        <tissue evidence="1">Leg muscle</tissue>
    </source>
</reference>
<dbReference type="EMBL" id="JARBHB010000017">
    <property type="protein sequence ID" value="KAJ8865696.1"/>
    <property type="molecule type" value="Genomic_DNA"/>
</dbReference>
<name>A0ABQ9G3X1_9NEOP</name>
<sequence length="247" mass="28096">MLGRVLNGVSCEVKEKAYGTMVEKEGQDDEEEGNYRPSVMMKEMGWSSLKDRRNVERLVQQVKLALEETRGEVLLLLERRQQLQSTKRSLQSLATVQSLLRKLVELLKPCDDKEFPSLVERAALQFNELQFHMSRCQSYLSTDDVQQAELISSRLLSNLNAMFLDGVRQHDAGSISQCLRIYLALGQAKAAEELFRREVVSPAMQDVISEISLQSDPNGLRGLYTHVLAFIDTNMKELLDLTTQSDR</sequence>
<gene>
    <name evidence="1" type="ORF">PR048_033216</name>
</gene>
<dbReference type="PANTHER" id="PTHR12961">
    <property type="entry name" value="CONSERVED OLIGOMERIC GOLGI COMPLEX COMPONENT 2"/>
    <property type="match status" value="1"/>
</dbReference>
<evidence type="ECO:0000313" key="2">
    <source>
        <dbReference type="Proteomes" id="UP001159363"/>
    </source>
</evidence>
<dbReference type="InterPro" id="IPR009316">
    <property type="entry name" value="COG2"/>
</dbReference>
<accession>A0ABQ9G3X1</accession>
<dbReference type="PANTHER" id="PTHR12961:SF0">
    <property type="entry name" value="CONSERVED OLIGOMERIC GOLGI COMPLEX SUBUNIT 2"/>
    <property type="match status" value="1"/>
</dbReference>
<organism evidence="1 2">
    <name type="scientific">Dryococelus australis</name>
    <dbReference type="NCBI Taxonomy" id="614101"/>
    <lineage>
        <taxon>Eukaryota</taxon>
        <taxon>Metazoa</taxon>
        <taxon>Ecdysozoa</taxon>
        <taxon>Arthropoda</taxon>
        <taxon>Hexapoda</taxon>
        <taxon>Insecta</taxon>
        <taxon>Pterygota</taxon>
        <taxon>Neoptera</taxon>
        <taxon>Polyneoptera</taxon>
        <taxon>Phasmatodea</taxon>
        <taxon>Verophasmatodea</taxon>
        <taxon>Anareolatae</taxon>
        <taxon>Phasmatidae</taxon>
        <taxon>Eurycanthinae</taxon>
        <taxon>Dryococelus</taxon>
    </lineage>
</organism>